<gene>
    <name evidence="1" type="ORF">RMCFA_3904</name>
</gene>
<dbReference type="EMBL" id="BCSZ01000035">
    <property type="protein sequence ID" value="GAT03792.1"/>
    <property type="molecule type" value="Genomic_DNA"/>
</dbReference>
<accession>A0A100WSP3</accession>
<sequence>MGGDPFDPIRWGIDPVTAKAIERFGTPWAKIVLTGRFGEICPPPAVSDRVPGIAQMARVADPGRWFWETTPPDQVFRRLDPVSIPRANGWTTLDNNAFAQAWTDDLDATVDEFISLYGSAWPAAIANSKPESNPVSRFIKGLIQSGAVTCAPSSVRTPEKVAWYRLQNALKYGPFNVTVLRRTWEFPTVRTCDCCGAEHYYDLANHYLIRVFGRPGICAPCMRAACYGVSLYGEPHNGRANRSQIIGALRQFADLTKTIPSSRFRESVYTGAMSDADRGVVTALLVSLPESEKLLDITGCTSWLEVLQAAGIVGSDGWRPARGTICLANDGHQCRSLAEKAICDWFFLHGVDHVIEPAWPKHPQLNPSGRFRADWAIGDVYIEFAGMMSDSQYSDKMGRKIQLAQEAGITLVVLQPEDLPRLDSALNSFLSTSDS</sequence>
<protein>
    <submittedName>
        <fullName evidence="1">Uncharacterized protein</fullName>
    </submittedName>
</protein>
<reference evidence="2" key="2">
    <citation type="submission" date="2016-02" db="EMBL/GenBank/DDBJ databases">
        <title>Draft genome sequence of five rapidly growing Mycobacterium species.</title>
        <authorList>
            <person name="Katahira K."/>
            <person name="Gotou Y."/>
            <person name="Iida K."/>
            <person name="Ogura Y."/>
            <person name="Hayashi T."/>
        </authorList>
    </citation>
    <scope>NUCLEOTIDE SEQUENCE [LARGE SCALE GENOMIC DNA]</scope>
    <source>
        <strain evidence="2">JCM6368</strain>
    </source>
</reference>
<organism evidence="1 2">
    <name type="scientific">Mycolicibacterium fortuitum subsp. acetamidolyticum</name>
    <dbReference type="NCBI Taxonomy" id="144550"/>
    <lineage>
        <taxon>Bacteria</taxon>
        <taxon>Bacillati</taxon>
        <taxon>Actinomycetota</taxon>
        <taxon>Actinomycetes</taxon>
        <taxon>Mycobacteriales</taxon>
        <taxon>Mycobacteriaceae</taxon>
        <taxon>Mycolicibacterium</taxon>
    </lineage>
</organism>
<name>A0A100WSP3_MYCFO</name>
<evidence type="ECO:0000313" key="2">
    <source>
        <dbReference type="Proteomes" id="UP000069705"/>
    </source>
</evidence>
<proteinExistence type="predicted"/>
<dbReference type="RefSeq" id="WP_131809080.1">
    <property type="nucleotide sequence ID" value="NZ_BCSZ01000035.1"/>
</dbReference>
<comment type="caution">
    <text evidence="1">The sequence shown here is derived from an EMBL/GenBank/DDBJ whole genome shotgun (WGS) entry which is preliminary data.</text>
</comment>
<reference evidence="1 2" key="1">
    <citation type="journal article" date="2016" name="Genome Announc.">
        <title>Draft Genome Sequences of Five Rapidly Growing Mycobacterium Species, M. thermoresistibile, M. fortuitum subsp. acetamidolyticum, M. canariasense, M. brisbanense, and M. novocastrense.</title>
        <authorList>
            <person name="Katahira K."/>
            <person name="Ogura Y."/>
            <person name="Gotoh Y."/>
            <person name="Hayashi T."/>
        </authorList>
    </citation>
    <scope>NUCLEOTIDE SEQUENCE [LARGE SCALE GENOMIC DNA]</scope>
    <source>
        <strain evidence="1 2">JCM6368</strain>
    </source>
</reference>
<dbReference type="Proteomes" id="UP000069705">
    <property type="component" value="Unassembled WGS sequence"/>
</dbReference>
<evidence type="ECO:0000313" key="1">
    <source>
        <dbReference type="EMBL" id="GAT03792.1"/>
    </source>
</evidence>
<dbReference type="AlphaFoldDB" id="A0A100WSP3"/>